<dbReference type="OrthoDB" id="1185352at2"/>
<keyword evidence="3" id="KW-1185">Reference proteome</keyword>
<dbReference type="InterPro" id="IPR012338">
    <property type="entry name" value="Beta-lactam/transpept-like"/>
</dbReference>
<feature type="domain" description="Beta-lactamase-related" evidence="1">
    <location>
        <begin position="154"/>
        <end position="420"/>
    </location>
</feature>
<sequence>MKYLKWFLLLLLAAVIVVVFLNYERLDIVSGYSAKSMASSVFTAKRGFQFTDSTDNNFSPINIAKDEIDLQEKSATASVFGLNKRKAIYREGLGSVLIPDGYKYTPDNIKPKRNFTKIELPYPYGNLEQKDTVFANVDYKKLQSVIDTYSQDSLQTRALLVIYKDQIIAETYAKGFNKDSRILGWSMTKSITSTIYGVLQSHGEIDVMQPAPIDAWKDDERNKITINNLLQMNSGLEWEENYETISDVTKMLFQEEDMTSSQADEPLVGKPNESWYYSSGTTNLLSGILRKQFNSYQEYLDFWYTDLIDKIGMHSMLIEADMIGNYVGSSYGWASPRDWAKLGLLYLHQGNWNGAQIFTKDWYDYAVTPTNSSNGRYGAQIWLNAGGFLPDVPRDVFSFNGYQGQRVYMCPSKDLVVVRMGLKPMDFNGLLRDVIEVIN</sequence>
<dbReference type="PANTHER" id="PTHR43283">
    <property type="entry name" value="BETA-LACTAMASE-RELATED"/>
    <property type="match status" value="1"/>
</dbReference>
<dbReference type="InterPro" id="IPR001466">
    <property type="entry name" value="Beta-lactam-related"/>
</dbReference>
<evidence type="ECO:0000313" key="2">
    <source>
        <dbReference type="EMBL" id="TJY38086.1"/>
    </source>
</evidence>
<evidence type="ECO:0000313" key="3">
    <source>
        <dbReference type="Proteomes" id="UP000307657"/>
    </source>
</evidence>
<organism evidence="2 3">
    <name type="scientific">Pontimicrobium aquaticum</name>
    <dbReference type="NCBI Taxonomy" id="2565367"/>
    <lineage>
        <taxon>Bacteria</taxon>
        <taxon>Pseudomonadati</taxon>
        <taxon>Bacteroidota</taxon>
        <taxon>Flavobacteriia</taxon>
        <taxon>Flavobacteriales</taxon>
        <taxon>Flavobacteriaceae</taxon>
        <taxon>Pontimicrobium</taxon>
    </lineage>
</organism>
<dbReference type="EMBL" id="SUPL01000001">
    <property type="protein sequence ID" value="TJY38086.1"/>
    <property type="molecule type" value="Genomic_DNA"/>
</dbReference>
<dbReference type="GO" id="GO:0016787">
    <property type="term" value="F:hydrolase activity"/>
    <property type="evidence" value="ECO:0007669"/>
    <property type="project" value="UniProtKB-KW"/>
</dbReference>
<name>A0A4U0F114_9FLAO</name>
<dbReference type="PANTHER" id="PTHR43283:SF7">
    <property type="entry name" value="BETA-LACTAMASE-RELATED DOMAIN-CONTAINING PROTEIN"/>
    <property type="match status" value="1"/>
</dbReference>
<comment type="caution">
    <text evidence="2">The sequence shown here is derived from an EMBL/GenBank/DDBJ whole genome shotgun (WGS) entry which is preliminary data.</text>
</comment>
<evidence type="ECO:0000259" key="1">
    <source>
        <dbReference type="Pfam" id="PF00144"/>
    </source>
</evidence>
<accession>A0A4U0F114</accession>
<reference evidence="2 3" key="1">
    <citation type="submission" date="2019-04" db="EMBL/GenBank/DDBJ databases">
        <title>Lacinutrix sp. nov., isolated from marine water.</title>
        <authorList>
            <person name="Kim W."/>
        </authorList>
    </citation>
    <scope>NUCLEOTIDE SEQUENCE [LARGE SCALE GENOMIC DNA]</scope>
    <source>
        <strain evidence="2 3">CAU 1491</strain>
    </source>
</reference>
<gene>
    <name evidence="2" type="ORF">E5167_02170</name>
</gene>
<keyword evidence="2" id="KW-0378">Hydrolase</keyword>
<dbReference type="InterPro" id="IPR050789">
    <property type="entry name" value="Diverse_Enzym_Activities"/>
</dbReference>
<dbReference type="RefSeq" id="WP_136840567.1">
    <property type="nucleotide sequence ID" value="NZ_SUPL01000001.1"/>
</dbReference>
<proteinExistence type="predicted"/>
<dbReference type="SUPFAM" id="SSF56601">
    <property type="entry name" value="beta-lactamase/transpeptidase-like"/>
    <property type="match status" value="1"/>
</dbReference>
<dbReference type="Pfam" id="PF00144">
    <property type="entry name" value="Beta-lactamase"/>
    <property type="match status" value="1"/>
</dbReference>
<dbReference type="AlphaFoldDB" id="A0A4U0F114"/>
<protein>
    <submittedName>
        <fullName evidence="2">Serine hydrolase</fullName>
    </submittedName>
</protein>
<dbReference type="Proteomes" id="UP000307657">
    <property type="component" value="Unassembled WGS sequence"/>
</dbReference>
<dbReference type="Gene3D" id="3.40.710.10">
    <property type="entry name" value="DD-peptidase/beta-lactamase superfamily"/>
    <property type="match status" value="1"/>
</dbReference>